<name>A0A9D1XBM0_9FIRM</name>
<proteinExistence type="inferred from homology"/>
<evidence type="ECO:0000256" key="4">
    <source>
        <dbReference type="SAM" id="MobiDB-lite"/>
    </source>
</evidence>
<protein>
    <submittedName>
        <fullName evidence="5">V-type ATP synthase subunit E</fullName>
    </submittedName>
</protein>
<feature type="compositionally biased region" description="Basic and acidic residues" evidence="4">
    <location>
        <begin position="1"/>
        <end position="16"/>
    </location>
</feature>
<dbReference type="Pfam" id="PF01991">
    <property type="entry name" value="vATP-synt_E"/>
    <property type="match status" value="1"/>
</dbReference>
<reference evidence="5" key="2">
    <citation type="submission" date="2021-04" db="EMBL/GenBank/DDBJ databases">
        <authorList>
            <person name="Gilroy R."/>
        </authorList>
    </citation>
    <scope>NUCLEOTIDE SEQUENCE</scope>
    <source>
        <strain evidence="5">CHK183-1962</strain>
    </source>
</reference>
<reference evidence="5" key="1">
    <citation type="journal article" date="2021" name="PeerJ">
        <title>Extensive microbial diversity within the chicken gut microbiome revealed by metagenomics and culture.</title>
        <authorList>
            <person name="Gilroy R."/>
            <person name="Ravi A."/>
            <person name="Getino M."/>
            <person name="Pursley I."/>
            <person name="Horton D.L."/>
            <person name="Alikhan N.F."/>
            <person name="Baker D."/>
            <person name="Gharbi K."/>
            <person name="Hall N."/>
            <person name="Watson M."/>
            <person name="Adriaenssens E.M."/>
            <person name="Foster-Nyarko E."/>
            <person name="Jarju S."/>
            <person name="Secka A."/>
            <person name="Antonio M."/>
            <person name="Oren A."/>
            <person name="Chaudhuri R.R."/>
            <person name="La Ragione R."/>
            <person name="Hildebrand F."/>
            <person name="Pallen M.J."/>
        </authorList>
    </citation>
    <scope>NUCLEOTIDE SEQUENCE</scope>
    <source>
        <strain evidence="5">CHK183-1962</strain>
    </source>
</reference>
<dbReference type="SUPFAM" id="SSF160527">
    <property type="entry name" value="V-type ATPase subunit E-like"/>
    <property type="match status" value="1"/>
</dbReference>
<keyword evidence="3" id="KW-0406">Ion transport</keyword>
<keyword evidence="2" id="KW-0813">Transport</keyword>
<dbReference type="GO" id="GO:0046961">
    <property type="term" value="F:proton-transporting ATPase activity, rotational mechanism"/>
    <property type="evidence" value="ECO:0007669"/>
    <property type="project" value="InterPro"/>
</dbReference>
<dbReference type="EMBL" id="DXEK01000018">
    <property type="protein sequence ID" value="HIX76230.1"/>
    <property type="molecule type" value="Genomic_DNA"/>
</dbReference>
<dbReference type="InterPro" id="IPR038495">
    <property type="entry name" value="ATPase_E_C"/>
</dbReference>
<organism evidence="5 6">
    <name type="scientific">Candidatus Fusicatenibacter merdavium</name>
    <dbReference type="NCBI Taxonomy" id="2838600"/>
    <lineage>
        <taxon>Bacteria</taxon>
        <taxon>Bacillati</taxon>
        <taxon>Bacillota</taxon>
        <taxon>Clostridia</taxon>
        <taxon>Lachnospirales</taxon>
        <taxon>Lachnospiraceae</taxon>
        <taxon>Fusicatenibacter</taxon>
    </lineage>
</organism>
<accession>A0A9D1XBM0</accession>
<gene>
    <name evidence="5" type="ORF">H9734_01335</name>
</gene>
<evidence type="ECO:0000313" key="6">
    <source>
        <dbReference type="Proteomes" id="UP000886890"/>
    </source>
</evidence>
<dbReference type="Gene3D" id="3.30.2320.30">
    <property type="entry name" value="ATP synthase, E subunit, C-terminal"/>
    <property type="match status" value="1"/>
</dbReference>
<dbReference type="Gene3D" id="1.20.5.620">
    <property type="entry name" value="F1F0 ATP synthase subunit B, membrane domain"/>
    <property type="match status" value="1"/>
</dbReference>
<evidence type="ECO:0000256" key="3">
    <source>
        <dbReference type="ARBA" id="ARBA00023065"/>
    </source>
</evidence>
<comment type="caution">
    <text evidence="5">The sequence shown here is derived from an EMBL/GenBank/DDBJ whole genome shotgun (WGS) entry which is preliminary data.</text>
</comment>
<comment type="similarity">
    <text evidence="1">Belongs to the V-ATPase E subunit family.</text>
</comment>
<dbReference type="AlphaFoldDB" id="A0A9D1XBM0"/>
<dbReference type="InterPro" id="IPR002842">
    <property type="entry name" value="ATPase_V1_Esu"/>
</dbReference>
<sequence length="246" mass="28450">MQHKGVEYMKQDHASKTAEMTDFTVRPGAPERTDQAETNRSFEMPAGMEGITEQILEEARRTAEEMERKAAEEAEKIYVQVQKEMEQWELQAEASLERELEEMRSRENSRREAERNRMLLETRQTILREMLEKAERKMEEAGTDEYFSVLRKLYARCAHSGDGVMYLGVRDFARMPAGFEEELCRMTGEKGGRIILKKNASVKSGFLLVYGEIEENCTFHAMFDGQREELQDRVGALLWPGGRSDS</sequence>
<evidence type="ECO:0000256" key="2">
    <source>
        <dbReference type="ARBA" id="ARBA00022448"/>
    </source>
</evidence>
<evidence type="ECO:0000256" key="1">
    <source>
        <dbReference type="ARBA" id="ARBA00005901"/>
    </source>
</evidence>
<evidence type="ECO:0000313" key="5">
    <source>
        <dbReference type="EMBL" id="HIX76230.1"/>
    </source>
</evidence>
<dbReference type="Proteomes" id="UP000886890">
    <property type="component" value="Unassembled WGS sequence"/>
</dbReference>
<dbReference type="GO" id="GO:0033178">
    <property type="term" value="C:proton-transporting two-sector ATPase complex, catalytic domain"/>
    <property type="evidence" value="ECO:0007669"/>
    <property type="project" value="InterPro"/>
</dbReference>
<feature type="region of interest" description="Disordered" evidence="4">
    <location>
        <begin position="1"/>
        <end position="51"/>
    </location>
</feature>